<evidence type="ECO:0000313" key="1">
    <source>
        <dbReference type="EMBL" id="CAG7866952.1"/>
    </source>
</evidence>
<dbReference type="InterPro" id="IPR052035">
    <property type="entry name" value="ZnF_BED_domain_contain"/>
</dbReference>
<dbReference type="Proteomes" id="UP000694005">
    <property type="component" value="Chromosome A09"/>
</dbReference>
<protein>
    <submittedName>
        <fullName evidence="1">Uncharacterized protein</fullName>
    </submittedName>
</protein>
<evidence type="ECO:0000313" key="2">
    <source>
        <dbReference type="EMBL" id="VDC63911.1"/>
    </source>
</evidence>
<dbReference type="PANTHER" id="PTHR46481:SF11">
    <property type="entry name" value="ZINC FINGER BED DOMAIN-CONTAINING PROTEIN RICESLEEPER 2-LIKE"/>
    <property type="match status" value="1"/>
</dbReference>
<reference evidence="2" key="1">
    <citation type="submission" date="2018-11" db="EMBL/GenBank/DDBJ databases">
        <authorList>
            <consortium name="Genoscope - CEA"/>
            <person name="William W."/>
        </authorList>
    </citation>
    <scope>NUCLEOTIDE SEQUENCE</scope>
</reference>
<dbReference type="EMBL" id="LR031568">
    <property type="protein sequence ID" value="VDC63911.1"/>
    <property type="molecule type" value="Genomic_DNA"/>
</dbReference>
<proteinExistence type="predicted"/>
<organism evidence="2">
    <name type="scientific">Brassica campestris</name>
    <name type="common">Field mustard</name>
    <dbReference type="NCBI Taxonomy" id="3711"/>
    <lineage>
        <taxon>Eukaryota</taxon>
        <taxon>Viridiplantae</taxon>
        <taxon>Streptophyta</taxon>
        <taxon>Embryophyta</taxon>
        <taxon>Tracheophyta</taxon>
        <taxon>Spermatophyta</taxon>
        <taxon>Magnoliopsida</taxon>
        <taxon>eudicotyledons</taxon>
        <taxon>Gunneridae</taxon>
        <taxon>Pentapetalae</taxon>
        <taxon>rosids</taxon>
        <taxon>malvids</taxon>
        <taxon>Brassicales</taxon>
        <taxon>Brassicaceae</taxon>
        <taxon>Brassiceae</taxon>
        <taxon>Brassica</taxon>
    </lineage>
</organism>
<dbReference type="SUPFAM" id="SSF53098">
    <property type="entry name" value="Ribonuclease H-like"/>
    <property type="match status" value="1"/>
</dbReference>
<name>A0A3P5YT59_BRACM</name>
<dbReference type="AlphaFoldDB" id="A0A3P5YT59"/>
<dbReference type="PANTHER" id="PTHR46481">
    <property type="entry name" value="ZINC FINGER BED DOMAIN-CONTAINING PROTEIN 4"/>
    <property type="match status" value="1"/>
</dbReference>
<dbReference type="EMBL" id="LS974625">
    <property type="protein sequence ID" value="CAG7866952.1"/>
    <property type="molecule type" value="Genomic_DNA"/>
</dbReference>
<gene>
    <name evidence="2" type="ORF">BRAA09T41522Z</name>
    <name evidence="1" type="ORF">BRAPAZ1V2_A09P74190.2</name>
</gene>
<dbReference type="InterPro" id="IPR012337">
    <property type="entry name" value="RNaseH-like_sf"/>
</dbReference>
<sequence length="256" mass="28928">MIIMHDYPLRVVDHFAGFLKVLRPQFTMPRLNTIHDDCVLMFLSQKQKLSDIITKIPGGVNLAVDVWSSKQSVGYALVSGHFVDKDWNLTHLLMNVSVVASPDSDSALNQPLKACLSEWKLEGKVSSITVSQTCTDNLRCFLSVKNQHVLNGQFMAQEALEDEKLIKKVRDSIKFIKTNETCGDKFDGLKKLFSTDTRIKILTLTTELDGTQVTTCCWLVMNTDSSCLVWKLVILITKYHQYLLKIGERLMVSARA</sequence>
<accession>A0A3P5YT59</accession>
<dbReference type="Gramene" id="A09p74190.2_BraZ1">
    <property type="protein sequence ID" value="A09p74190.2_BraZ1.CDS"/>
    <property type="gene ID" value="A09g74190.2_BraZ1"/>
</dbReference>